<protein>
    <submittedName>
        <fullName evidence="2">Uncharacterized protein</fullName>
    </submittedName>
</protein>
<dbReference type="OrthoDB" id="289228at2759"/>
<feature type="region of interest" description="Disordered" evidence="1">
    <location>
        <begin position="1"/>
        <end position="22"/>
    </location>
</feature>
<organism evidence="2 3">
    <name type="scientific">Strongylus vulgaris</name>
    <name type="common">Blood worm</name>
    <dbReference type="NCBI Taxonomy" id="40348"/>
    <lineage>
        <taxon>Eukaryota</taxon>
        <taxon>Metazoa</taxon>
        <taxon>Ecdysozoa</taxon>
        <taxon>Nematoda</taxon>
        <taxon>Chromadorea</taxon>
        <taxon>Rhabditida</taxon>
        <taxon>Rhabditina</taxon>
        <taxon>Rhabditomorpha</taxon>
        <taxon>Strongyloidea</taxon>
        <taxon>Strongylidae</taxon>
        <taxon>Strongylus</taxon>
    </lineage>
</organism>
<name>A0A3P7IP11_STRVU</name>
<dbReference type="Proteomes" id="UP000270094">
    <property type="component" value="Unassembled WGS sequence"/>
</dbReference>
<keyword evidence="3" id="KW-1185">Reference proteome</keyword>
<accession>A0A3P7IP11</accession>
<evidence type="ECO:0000313" key="2">
    <source>
        <dbReference type="EMBL" id="VDM68699.1"/>
    </source>
</evidence>
<evidence type="ECO:0000313" key="3">
    <source>
        <dbReference type="Proteomes" id="UP000270094"/>
    </source>
</evidence>
<evidence type="ECO:0000256" key="1">
    <source>
        <dbReference type="SAM" id="MobiDB-lite"/>
    </source>
</evidence>
<feature type="compositionally biased region" description="Polar residues" evidence="1">
    <location>
        <begin position="1"/>
        <end position="20"/>
    </location>
</feature>
<sequence length="186" mass="20366">MGAQASKSTKESQLSHLSSEQVRRTEMELIKLTKGNVSPNSAQFEEVYQRLQPEVAAIYKAIGHDQYTLSNVLQLADDLFGDASDQSAALLKIFGSIAKAVAGIVSIYARRNHLSVNDSAALLEHLMLVAPTDESRFNKWLLRNPVIGQLILNVFSPLIFEEGDFSLCLLHPLLACIPGCAWLVSG</sequence>
<proteinExistence type="predicted"/>
<dbReference type="AlphaFoldDB" id="A0A3P7IP11"/>
<reference evidence="2 3" key="1">
    <citation type="submission" date="2018-11" db="EMBL/GenBank/DDBJ databases">
        <authorList>
            <consortium name="Pathogen Informatics"/>
        </authorList>
    </citation>
    <scope>NUCLEOTIDE SEQUENCE [LARGE SCALE GENOMIC DNA]</scope>
</reference>
<gene>
    <name evidence="2" type="ORF">SVUK_LOCUS3697</name>
</gene>
<dbReference type="EMBL" id="UYYB01009723">
    <property type="protein sequence ID" value="VDM68699.1"/>
    <property type="molecule type" value="Genomic_DNA"/>
</dbReference>